<accession>A0ACB9ZYP1</accession>
<organism evidence="1 2">
    <name type="scientific">Catharanthus roseus</name>
    <name type="common">Madagascar periwinkle</name>
    <name type="synonym">Vinca rosea</name>
    <dbReference type="NCBI Taxonomy" id="4058"/>
    <lineage>
        <taxon>Eukaryota</taxon>
        <taxon>Viridiplantae</taxon>
        <taxon>Streptophyta</taxon>
        <taxon>Embryophyta</taxon>
        <taxon>Tracheophyta</taxon>
        <taxon>Spermatophyta</taxon>
        <taxon>Magnoliopsida</taxon>
        <taxon>eudicotyledons</taxon>
        <taxon>Gunneridae</taxon>
        <taxon>Pentapetalae</taxon>
        <taxon>asterids</taxon>
        <taxon>lamiids</taxon>
        <taxon>Gentianales</taxon>
        <taxon>Apocynaceae</taxon>
        <taxon>Rauvolfioideae</taxon>
        <taxon>Vinceae</taxon>
        <taxon>Catharanthinae</taxon>
        <taxon>Catharanthus</taxon>
    </lineage>
</organism>
<dbReference type="EMBL" id="CM044707">
    <property type="protein sequence ID" value="KAI5652396.1"/>
    <property type="molecule type" value="Genomic_DNA"/>
</dbReference>
<sequence>MGESRLRIVMFPWFAMGHLTPFLDLSNKLAGNGHQIFFLVPRNTQPKLEKFNLHPQLIKFVPLIVPQIEGLPPNAETTSDLPFEIIPLLLNAMDLTRPKIESLIQEIKPHFVFLDFQHWLPSIARPLGIKCVAFLTTSPAAASYFSREGNWTVSDLIKPPPGFPSSAISLREHEARGVVFTANMEDGGSGMPLLERLTMAAVECDAICFRACREMEGPYCDFLQTKLTKPIILAGPTVPKPPASSSSLEEKWAKWLNRFTTKKVIYCALGSECRLQREQFQELLLGIELTGLPFLAALKPPLGATKVEEALPKGFKERTQERGIVDGNWIQQQHILAHPSVGCFVTHCGLGSLFEGLVISECQMVLLPQMFDQSINARLMGGDLRVGIEIEKGNEDGLFTKESVLEAISLAMDEESGIGKEVKANHAKWREFLLTQELEKTYINDFLHKLRRL</sequence>
<proteinExistence type="predicted"/>
<gene>
    <name evidence="1" type="ORF">M9H77_29583</name>
</gene>
<protein>
    <submittedName>
        <fullName evidence="1">Uncharacterized protein</fullName>
    </submittedName>
</protein>
<evidence type="ECO:0000313" key="2">
    <source>
        <dbReference type="Proteomes" id="UP001060085"/>
    </source>
</evidence>
<dbReference type="Proteomes" id="UP001060085">
    <property type="component" value="Linkage Group LG07"/>
</dbReference>
<comment type="caution">
    <text evidence="1">The sequence shown here is derived from an EMBL/GenBank/DDBJ whole genome shotgun (WGS) entry which is preliminary data.</text>
</comment>
<name>A0ACB9ZYP1_CATRO</name>
<reference evidence="2" key="1">
    <citation type="journal article" date="2023" name="Nat. Plants">
        <title>Single-cell RNA sequencing provides a high-resolution roadmap for understanding the multicellular compartmentation of specialized metabolism.</title>
        <authorList>
            <person name="Sun S."/>
            <person name="Shen X."/>
            <person name="Li Y."/>
            <person name="Li Y."/>
            <person name="Wang S."/>
            <person name="Li R."/>
            <person name="Zhang H."/>
            <person name="Shen G."/>
            <person name="Guo B."/>
            <person name="Wei J."/>
            <person name="Xu J."/>
            <person name="St-Pierre B."/>
            <person name="Chen S."/>
            <person name="Sun C."/>
        </authorList>
    </citation>
    <scope>NUCLEOTIDE SEQUENCE [LARGE SCALE GENOMIC DNA]</scope>
</reference>
<evidence type="ECO:0000313" key="1">
    <source>
        <dbReference type="EMBL" id="KAI5652396.1"/>
    </source>
</evidence>
<keyword evidence="2" id="KW-1185">Reference proteome</keyword>